<evidence type="ECO:0000256" key="1">
    <source>
        <dbReference type="SAM" id="MobiDB-lite"/>
    </source>
</evidence>
<dbReference type="AlphaFoldDB" id="A0A9X3EZM6"/>
<feature type="transmembrane region" description="Helical" evidence="2">
    <location>
        <begin position="481"/>
        <end position="505"/>
    </location>
</feature>
<feature type="compositionally biased region" description="Basic and acidic residues" evidence="1">
    <location>
        <begin position="511"/>
        <end position="520"/>
    </location>
</feature>
<evidence type="ECO:0000313" key="5">
    <source>
        <dbReference type="Proteomes" id="UP001150924"/>
    </source>
</evidence>
<dbReference type="InterPro" id="IPR000253">
    <property type="entry name" value="FHA_dom"/>
</dbReference>
<feature type="domain" description="FHA" evidence="3">
    <location>
        <begin position="25"/>
        <end position="68"/>
    </location>
</feature>
<feature type="transmembrane region" description="Helical" evidence="2">
    <location>
        <begin position="403"/>
        <end position="424"/>
    </location>
</feature>
<feature type="compositionally biased region" description="Pro residues" evidence="1">
    <location>
        <begin position="184"/>
        <end position="204"/>
    </location>
</feature>
<name>A0A9X3EZM6_9BACT</name>
<evidence type="ECO:0000256" key="2">
    <source>
        <dbReference type="SAM" id="Phobius"/>
    </source>
</evidence>
<dbReference type="Proteomes" id="UP001150924">
    <property type="component" value="Unassembled WGS sequence"/>
</dbReference>
<accession>A0A9X3EZM6</accession>
<dbReference type="SUPFAM" id="SSF49879">
    <property type="entry name" value="SMAD/FHA domain"/>
    <property type="match status" value="1"/>
</dbReference>
<dbReference type="RefSeq" id="WP_267775877.1">
    <property type="nucleotide sequence ID" value="NZ_JAPNKE010000002.1"/>
</dbReference>
<evidence type="ECO:0000313" key="4">
    <source>
        <dbReference type="EMBL" id="MCY1012450.1"/>
    </source>
</evidence>
<keyword evidence="2" id="KW-0472">Membrane</keyword>
<evidence type="ECO:0000259" key="3">
    <source>
        <dbReference type="PROSITE" id="PS50006"/>
    </source>
</evidence>
<feature type="transmembrane region" description="Helical" evidence="2">
    <location>
        <begin position="325"/>
        <end position="347"/>
    </location>
</feature>
<proteinExistence type="predicted"/>
<dbReference type="SMART" id="SM00240">
    <property type="entry name" value="FHA"/>
    <property type="match status" value="1"/>
</dbReference>
<dbReference type="EMBL" id="JAPNKE010000002">
    <property type="protein sequence ID" value="MCY1012450.1"/>
    <property type="molecule type" value="Genomic_DNA"/>
</dbReference>
<feature type="compositionally biased region" description="Pro residues" evidence="1">
    <location>
        <begin position="129"/>
        <end position="146"/>
    </location>
</feature>
<sequence>MASYTLHIQYVDRPAETRTISQPKVLIGRDAGDIVLHDSQVSGRHAEILWDGATLRFTDLGSTNGSFLLQGQRVANLELTPGIALRVGNSLITVQSIDGLGSSGAGKGRTVIAAPGMVPGFPAPMKPAAARPPGPVMPAPPAPFGAPQPGNFAFAPTAQHQGPLLRPAPGGPAPGAPGGFAAAPPQPAPFPGGGPAPFPAPTPPSGFAAQPPGSFQPQPATGGFQPQPATGGFQPQPGAFGSPPQSAIATPPPQAVPTPISQPMAAPPMPAGPPVLVPESAVLDTPPAGEPAAASVGPVGGDLVSQVKFILGEGWKVFQPVAAPAVATVGAVLIPIGLLAQLGLLILPLSIAALLATLLSLVQLAAMVILMPALGRFMLSSYLGQPISIQAAVQETIAKVADVAVNCFVPGIVLGVFAAPIYYVEDKKLVPVIKRNFELLKKELVPILAAVFGAVLAVFIAMVIVGLILGFLPLGGILNSIFVNGVTAFLFAFFSALSVWLYFWVRRKHEGGDPESEARAPRCGRGRPPERVSLRVAGVTAS</sequence>
<dbReference type="CDD" id="cd00060">
    <property type="entry name" value="FHA"/>
    <property type="match status" value="1"/>
</dbReference>
<comment type="caution">
    <text evidence="4">The sequence shown here is derived from an EMBL/GenBank/DDBJ whole genome shotgun (WGS) entry which is preliminary data.</text>
</comment>
<dbReference type="PROSITE" id="PS50006">
    <property type="entry name" value="FHA_DOMAIN"/>
    <property type="match status" value="1"/>
</dbReference>
<dbReference type="Gene3D" id="2.60.200.20">
    <property type="match status" value="1"/>
</dbReference>
<feature type="region of interest" description="Disordered" evidence="1">
    <location>
        <begin position="129"/>
        <end position="294"/>
    </location>
</feature>
<feature type="transmembrane region" description="Helical" evidence="2">
    <location>
        <begin position="444"/>
        <end position="469"/>
    </location>
</feature>
<feature type="compositionally biased region" description="Pro residues" evidence="1">
    <location>
        <begin position="265"/>
        <end position="276"/>
    </location>
</feature>
<feature type="region of interest" description="Disordered" evidence="1">
    <location>
        <begin position="511"/>
        <end position="530"/>
    </location>
</feature>
<protein>
    <submittedName>
        <fullName evidence="4">FHA domain-containing protein</fullName>
    </submittedName>
</protein>
<feature type="transmembrane region" description="Helical" evidence="2">
    <location>
        <begin position="354"/>
        <end position="374"/>
    </location>
</feature>
<reference evidence="4" key="1">
    <citation type="submission" date="2022-11" db="EMBL/GenBank/DDBJ databases">
        <title>Minimal conservation of predation-associated metabolite biosynthetic gene clusters underscores biosynthetic potential of Myxococcota including descriptions for ten novel species: Archangium lansinium sp. nov., Myxococcus landrumus sp. nov., Nannocystis bai.</title>
        <authorList>
            <person name="Ahearne A."/>
            <person name="Stevens C."/>
            <person name="Phillips K."/>
        </authorList>
    </citation>
    <scope>NUCLEOTIDE SEQUENCE</scope>
    <source>
        <strain evidence="4">Na p29</strain>
    </source>
</reference>
<feature type="compositionally biased region" description="Low complexity" evidence="1">
    <location>
        <begin position="147"/>
        <end position="156"/>
    </location>
</feature>
<keyword evidence="2" id="KW-0812">Transmembrane</keyword>
<dbReference type="Pfam" id="PF00498">
    <property type="entry name" value="FHA"/>
    <property type="match status" value="1"/>
</dbReference>
<gene>
    <name evidence="4" type="ORF">OV079_44345</name>
</gene>
<organism evidence="4 5">
    <name type="scientific">Nannocystis pusilla</name>
    <dbReference type="NCBI Taxonomy" id="889268"/>
    <lineage>
        <taxon>Bacteria</taxon>
        <taxon>Pseudomonadati</taxon>
        <taxon>Myxococcota</taxon>
        <taxon>Polyangia</taxon>
        <taxon>Nannocystales</taxon>
        <taxon>Nannocystaceae</taxon>
        <taxon>Nannocystis</taxon>
    </lineage>
</organism>
<keyword evidence="2" id="KW-1133">Transmembrane helix</keyword>
<keyword evidence="5" id="KW-1185">Reference proteome</keyword>
<dbReference type="InterPro" id="IPR008984">
    <property type="entry name" value="SMAD_FHA_dom_sf"/>
</dbReference>